<dbReference type="AlphaFoldDB" id="A0A917RMQ7"/>
<evidence type="ECO:0000313" key="4">
    <source>
        <dbReference type="Proteomes" id="UP000645217"/>
    </source>
</evidence>
<reference evidence="3" key="2">
    <citation type="submission" date="2020-09" db="EMBL/GenBank/DDBJ databases">
        <authorList>
            <person name="Sun Q."/>
            <person name="Ohkuma M."/>
        </authorList>
    </citation>
    <scope>NUCLEOTIDE SEQUENCE</scope>
    <source>
        <strain evidence="3">JCM 13064</strain>
    </source>
</reference>
<feature type="region of interest" description="Disordered" evidence="1">
    <location>
        <begin position="57"/>
        <end position="88"/>
    </location>
</feature>
<feature type="domain" description="TNT" evidence="2">
    <location>
        <begin position="171"/>
        <end position="277"/>
    </location>
</feature>
<accession>A0A917RMQ7</accession>
<dbReference type="PANTHER" id="PTHR42059">
    <property type="entry name" value="TNT DOMAIN-CONTAINING PROTEIN"/>
    <property type="match status" value="1"/>
</dbReference>
<feature type="region of interest" description="Disordered" evidence="1">
    <location>
        <begin position="292"/>
        <end position="368"/>
    </location>
</feature>
<dbReference type="GO" id="GO:0050135">
    <property type="term" value="F:NADP+ nucleosidase activity"/>
    <property type="evidence" value="ECO:0007669"/>
    <property type="project" value="InterPro"/>
</dbReference>
<organism evidence="3 4">
    <name type="scientific">Sphaerisporangium melleum</name>
    <dbReference type="NCBI Taxonomy" id="321316"/>
    <lineage>
        <taxon>Bacteria</taxon>
        <taxon>Bacillati</taxon>
        <taxon>Actinomycetota</taxon>
        <taxon>Actinomycetes</taxon>
        <taxon>Streptosporangiales</taxon>
        <taxon>Streptosporangiaceae</taxon>
        <taxon>Sphaerisporangium</taxon>
    </lineage>
</organism>
<dbReference type="PANTHER" id="PTHR42059:SF1">
    <property type="entry name" value="TNT DOMAIN-CONTAINING PROTEIN"/>
    <property type="match status" value="1"/>
</dbReference>
<dbReference type="InterPro" id="IPR053024">
    <property type="entry name" value="Fungal_surface_NADase"/>
</dbReference>
<evidence type="ECO:0000313" key="3">
    <source>
        <dbReference type="EMBL" id="GGL15804.1"/>
    </source>
</evidence>
<dbReference type="Pfam" id="PF14021">
    <property type="entry name" value="TNT"/>
    <property type="match status" value="1"/>
</dbReference>
<comment type="caution">
    <text evidence="3">The sequence shown here is derived from an EMBL/GenBank/DDBJ whole genome shotgun (WGS) entry which is preliminary data.</text>
</comment>
<protein>
    <recommendedName>
        <fullName evidence="2">TNT domain-containing protein</fullName>
    </recommendedName>
</protein>
<reference evidence="3" key="1">
    <citation type="journal article" date="2014" name="Int. J. Syst. Evol. Microbiol.">
        <title>Complete genome sequence of Corynebacterium casei LMG S-19264T (=DSM 44701T), isolated from a smear-ripened cheese.</title>
        <authorList>
            <consortium name="US DOE Joint Genome Institute (JGI-PGF)"/>
            <person name="Walter F."/>
            <person name="Albersmeier A."/>
            <person name="Kalinowski J."/>
            <person name="Ruckert C."/>
        </authorList>
    </citation>
    <scope>NUCLEOTIDE SEQUENCE</scope>
    <source>
        <strain evidence="3">JCM 13064</strain>
    </source>
</reference>
<dbReference type="EMBL" id="BMNT01000052">
    <property type="protein sequence ID" value="GGL15804.1"/>
    <property type="molecule type" value="Genomic_DNA"/>
</dbReference>
<name>A0A917RMQ7_9ACTN</name>
<dbReference type="InterPro" id="IPR025331">
    <property type="entry name" value="TNT"/>
</dbReference>
<gene>
    <name evidence="3" type="ORF">GCM10007964_67240</name>
</gene>
<evidence type="ECO:0000259" key="2">
    <source>
        <dbReference type="Pfam" id="PF14021"/>
    </source>
</evidence>
<sequence length="368" mass="39532">MSRANGRGTALEIGRSPSVRSNVNREVMPEYRPSAALATAMCAMACAMGGTAAAHAESAAQPKRPPIHSVAGRPAPPTIDRTGDQSIRSDQVCGPPYVTGDPDLGPVFLPRTGYLGALLHNYVPLGGLSPQHFLIRYWDYTTNDYRFPPNAGFATSGNYPNGRLLVKTTFLQIGMKIDRFGGNGGSFLSPMGDLFIWRALTPRNLNTNPQDPTHLCNYHAFQVLKSFRVDVGPAAPAFQQPGGGTQYHVLSKYIPEAPQTNPEVPVSWLLEHGYLAELASPTRICGIATISTRPHRAGPRGTTPGGKPSRVLTARHTGPAADSAHSRRNAKASRKANVPAFRLMSVSSPGRTERNLPICLHNSGTRPS</sequence>
<proteinExistence type="predicted"/>
<dbReference type="Proteomes" id="UP000645217">
    <property type="component" value="Unassembled WGS sequence"/>
</dbReference>
<keyword evidence="4" id="KW-1185">Reference proteome</keyword>
<evidence type="ECO:0000256" key="1">
    <source>
        <dbReference type="SAM" id="MobiDB-lite"/>
    </source>
</evidence>